<dbReference type="InterPro" id="IPR011991">
    <property type="entry name" value="ArsR-like_HTH"/>
</dbReference>
<dbReference type="Proteomes" id="UP000282386">
    <property type="component" value="Chromosome"/>
</dbReference>
<dbReference type="InterPro" id="IPR001845">
    <property type="entry name" value="HTH_ArsR_DNA-bd_dom"/>
</dbReference>
<sequence>MCRSAPCGRYNYAVGCIEKRVGENRAFAEHFHKMIVIIHVMKTSAPTLLPLLRSNLQGEVTALLFLHPERQYTVSEIAALTDASQATVSRELSRLEKAGLLESRQVGKSRLVNALVHTPVGQALQQLMYVTYGPVPALREALAQVPRLQAAAIYGSWAKRRSGEPGQVPHDLDVLAIGTPSRHALYEAIDDVEQRLGLEINVKKLSREGWNSDDPFVKTVRSRPIIPLFGDLGDNDA</sequence>
<gene>
    <name evidence="2" type="ORF">NCTC10207_00063</name>
</gene>
<dbReference type="EMBL" id="LR134479">
    <property type="protein sequence ID" value="VEI21997.1"/>
    <property type="molecule type" value="Genomic_DNA"/>
</dbReference>
<feature type="domain" description="HTH arsR-type" evidence="1">
    <location>
        <begin position="47"/>
        <end position="129"/>
    </location>
</feature>
<evidence type="ECO:0000313" key="3">
    <source>
        <dbReference type="Proteomes" id="UP000282386"/>
    </source>
</evidence>
<evidence type="ECO:0000313" key="2">
    <source>
        <dbReference type="EMBL" id="VEI21997.1"/>
    </source>
</evidence>
<reference evidence="2 3" key="1">
    <citation type="submission" date="2018-12" db="EMBL/GenBank/DDBJ databases">
        <authorList>
            <consortium name="Pathogen Informatics"/>
        </authorList>
    </citation>
    <scope>NUCLEOTIDE SEQUENCE [LARGE SCALE GENOMIC DNA]</scope>
    <source>
        <strain evidence="2 3">NCTC10207</strain>
    </source>
</reference>
<dbReference type="SMART" id="SM00418">
    <property type="entry name" value="HTH_ARSR"/>
    <property type="match status" value="1"/>
</dbReference>
<dbReference type="AlphaFoldDB" id="A0A7Z9A0Q8"/>
<dbReference type="Pfam" id="PF01022">
    <property type="entry name" value="HTH_5"/>
    <property type="match status" value="1"/>
</dbReference>
<dbReference type="InterPro" id="IPR036390">
    <property type="entry name" value="WH_DNA-bd_sf"/>
</dbReference>
<dbReference type="InterPro" id="IPR036388">
    <property type="entry name" value="WH-like_DNA-bd_sf"/>
</dbReference>
<protein>
    <submittedName>
        <fullName evidence="2">Helix-turn-helix domain</fullName>
    </submittedName>
</protein>
<evidence type="ECO:0000259" key="1">
    <source>
        <dbReference type="SMART" id="SM00418"/>
    </source>
</evidence>
<accession>A0A7Z9A0Q8</accession>
<dbReference type="Gene3D" id="1.10.10.10">
    <property type="entry name" value="Winged helix-like DNA-binding domain superfamily/Winged helix DNA-binding domain"/>
    <property type="match status" value="1"/>
</dbReference>
<dbReference type="SUPFAM" id="SSF46785">
    <property type="entry name" value="Winged helix' DNA-binding domain"/>
    <property type="match status" value="1"/>
</dbReference>
<dbReference type="GO" id="GO:0003700">
    <property type="term" value="F:DNA-binding transcription factor activity"/>
    <property type="evidence" value="ECO:0007669"/>
    <property type="project" value="InterPro"/>
</dbReference>
<proteinExistence type="predicted"/>
<name>A0A7Z9A0Q8_9MICC</name>
<dbReference type="CDD" id="cd00090">
    <property type="entry name" value="HTH_ARSR"/>
    <property type="match status" value="1"/>
</dbReference>
<organism evidence="2 3">
    <name type="scientific">Rothia aeria</name>
    <dbReference type="NCBI Taxonomy" id="172042"/>
    <lineage>
        <taxon>Bacteria</taxon>
        <taxon>Bacillati</taxon>
        <taxon>Actinomycetota</taxon>
        <taxon>Actinomycetes</taxon>
        <taxon>Micrococcales</taxon>
        <taxon>Micrococcaceae</taxon>
        <taxon>Rothia</taxon>
    </lineage>
</organism>